<dbReference type="NCBIfam" id="NF003814">
    <property type="entry name" value="PRK05406.1-3"/>
    <property type="match status" value="1"/>
</dbReference>
<accession>A0A0D9SH24</accession>
<organism evidence="1">
    <name type="scientific">Medicago truncatula</name>
    <name type="common">Barrel medic</name>
    <name type="synonym">Medicago tribuloides</name>
    <dbReference type="NCBI Taxonomy" id="3880"/>
    <lineage>
        <taxon>Eukaryota</taxon>
        <taxon>Viridiplantae</taxon>
        <taxon>Streptophyta</taxon>
        <taxon>Embryophyta</taxon>
        <taxon>Tracheophyta</taxon>
        <taxon>Spermatophyta</taxon>
        <taxon>Magnoliopsida</taxon>
        <taxon>eudicotyledons</taxon>
        <taxon>Gunneridae</taxon>
        <taxon>Pentapetalae</taxon>
        <taxon>rosids</taxon>
        <taxon>fabids</taxon>
        <taxon>Fabales</taxon>
        <taxon>Fabaceae</taxon>
        <taxon>Papilionoideae</taxon>
        <taxon>50 kb inversion clade</taxon>
        <taxon>NPAAA clade</taxon>
        <taxon>Hologalegina</taxon>
        <taxon>IRL clade</taxon>
        <taxon>Trifolieae</taxon>
        <taxon>Medicago</taxon>
    </lineage>
</organism>
<dbReference type="SUPFAM" id="SSF88713">
    <property type="entry name" value="Glycoside hydrolase/deacetylase"/>
    <property type="match status" value="1"/>
</dbReference>
<dbReference type="AlphaFoldDB" id="A0A0D9SH24"/>
<dbReference type="Gene3D" id="3.20.20.370">
    <property type="entry name" value="Glycoside hydrolase/deacetylase"/>
    <property type="match status" value="1"/>
</dbReference>
<dbReference type="CDD" id="cd10787">
    <property type="entry name" value="LamB_YcsF_like"/>
    <property type="match status" value="1"/>
</dbReference>
<reference evidence="1" key="1">
    <citation type="journal article" date="2011" name="Nature">
        <title>The Medicago genome provides insight into the evolution of rhizobial symbioses.</title>
        <authorList>
            <person name="Young N.D."/>
            <person name="Debelle F."/>
            <person name="Oldroyd G.E."/>
            <person name="Geurts R."/>
            <person name="Cannon S.B."/>
            <person name="Udvardi M.K."/>
            <person name="Benedito V.A."/>
            <person name="Mayer K.F."/>
            <person name="Gouzy J."/>
            <person name="Schoof H."/>
            <person name="Van de Peer Y."/>
            <person name="Proost S."/>
            <person name="Cook D.R."/>
            <person name="Meyers B.C."/>
            <person name="Spannagl M."/>
            <person name="Cheung F."/>
            <person name="De Mita S."/>
            <person name="Krishnakumar V."/>
            <person name="Gundlach H."/>
            <person name="Zhou S."/>
            <person name="Mudge J."/>
            <person name="Bharti A.K."/>
            <person name="Murray J.D."/>
            <person name="Naoumkina M.A."/>
            <person name="Rosen B."/>
            <person name="Silverstein K.A."/>
            <person name="Tang H."/>
            <person name="Rombauts S."/>
            <person name="Zhao P.X."/>
            <person name="Zhou P."/>
            <person name="Barbe V."/>
            <person name="Bardou P."/>
            <person name="Bechner M."/>
            <person name="Bellec A."/>
            <person name="Berger A."/>
            <person name="Berges H."/>
            <person name="Bidwell S."/>
            <person name="Bisseling T."/>
            <person name="Choisne N."/>
            <person name="Couloux A."/>
            <person name="Denny R."/>
            <person name="Deshpande S."/>
            <person name="Dai X."/>
            <person name="Doyle J.J."/>
            <person name="Dudez A.M."/>
            <person name="Farmer A.D."/>
            <person name="Fouteau S."/>
            <person name="Franken C."/>
            <person name="Gibelin C."/>
            <person name="Gish J."/>
            <person name="Goldstein S."/>
            <person name="Gonzalez A.J."/>
            <person name="Green P.J."/>
            <person name="Hallab A."/>
            <person name="Hartog M."/>
            <person name="Hua A."/>
            <person name="Humphray S.J."/>
            <person name="Jeong D.H."/>
            <person name="Jing Y."/>
            <person name="Jocker A."/>
            <person name="Kenton S.M."/>
            <person name="Kim D.J."/>
            <person name="Klee K."/>
            <person name="Lai H."/>
            <person name="Lang C."/>
            <person name="Lin S."/>
            <person name="Macmil S.L."/>
            <person name="Magdelenat G."/>
            <person name="Matthews L."/>
            <person name="McCorrison J."/>
            <person name="Monaghan E.L."/>
            <person name="Mun J.H."/>
            <person name="Najar F.Z."/>
            <person name="Nicholson C."/>
            <person name="Noirot C."/>
            <person name="O'Bleness M."/>
            <person name="Paule C.R."/>
            <person name="Poulain J."/>
            <person name="Prion F."/>
            <person name="Qin B."/>
            <person name="Qu C."/>
            <person name="Retzel E.F."/>
            <person name="Riddle C."/>
            <person name="Sallet E."/>
            <person name="Samain S."/>
            <person name="Samson N."/>
            <person name="Sanders I."/>
            <person name="Saurat O."/>
            <person name="Scarpelli C."/>
            <person name="Schiex T."/>
            <person name="Segurens B."/>
            <person name="Severin A.J."/>
            <person name="Sherrier D.J."/>
            <person name="Shi R."/>
            <person name="Sims S."/>
            <person name="Singer S.R."/>
            <person name="Sinharoy S."/>
            <person name="Sterck L."/>
            <person name="Viollet A."/>
            <person name="Wang B.B."/>
            <person name="Wang K."/>
            <person name="Wang M."/>
            <person name="Wang X."/>
            <person name="Warfsmann J."/>
            <person name="Weissenbach J."/>
            <person name="White D.D."/>
            <person name="White J.D."/>
            <person name="Wiley G.B."/>
            <person name="Wincker P."/>
            <person name="Xing Y."/>
            <person name="Yang L."/>
            <person name="Yao Z."/>
            <person name="Ying F."/>
            <person name="Zhai J."/>
            <person name="Zhou L."/>
            <person name="Zuber A."/>
            <person name="Denarie J."/>
            <person name="Dixon R.A."/>
            <person name="May G.D."/>
            <person name="Schwartz D.C."/>
            <person name="Rogers J."/>
            <person name="Quetier F."/>
            <person name="Town C.D."/>
            <person name="Roe B.A."/>
        </authorList>
    </citation>
    <scope>NUCLEOTIDE SEQUENCE [LARGE SCALE GENOMIC DNA]</scope>
    <source>
        <strain evidence="1">cv. Jemalong A17</strain>
    </source>
</reference>
<evidence type="ECO:0008006" key="2">
    <source>
        <dbReference type="Google" id="ProtNLM"/>
    </source>
</evidence>
<dbReference type="InterPro" id="IPR011330">
    <property type="entry name" value="Glyco_hydro/deAcase_b/a-brl"/>
</dbReference>
<sequence>MARIDLNADIGEGFGPWCFGEDEALMRVISSANIACGYHAGDAEIMSDMVDMAAQFDVGIGAHVGFPDMLGFGRRDIAFEPRSFSKHIIYQIGALAALASLRGRKVEHLNFHGALGHMIATHEHLAEATISAVAAYDQNIIISTIPEGETMKAARRHGIRTVGTFFADRAYGDDGKLLSRMLPGSVLTDSDAIAERVITLMEDGVVHTVGGKTLSLDARSVLVHSDTPGAAQHACAIRDAVEQAGGQIAPLAQL</sequence>
<dbReference type="GO" id="GO:0005975">
    <property type="term" value="P:carbohydrate metabolic process"/>
    <property type="evidence" value="ECO:0007669"/>
    <property type="project" value="InterPro"/>
</dbReference>
<dbReference type="PANTHER" id="PTHR30292">
    <property type="entry name" value="UNCHARACTERIZED PROTEIN YBGL-RELATED"/>
    <property type="match status" value="1"/>
</dbReference>
<protein>
    <recommendedName>
        <fullName evidence="2">LamB/YcsF family protein</fullName>
    </recommendedName>
</protein>
<name>A0A0D9SH24_MEDTR</name>
<dbReference type="NCBIfam" id="NF003816">
    <property type="entry name" value="PRK05406.1-5"/>
    <property type="match status" value="1"/>
</dbReference>
<reference evidence="1" key="3">
    <citation type="submission" date="2015-06" db="UniProtKB">
        <authorList>
            <consortium name="EnsemblPlants"/>
        </authorList>
    </citation>
    <scope>IDENTIFICATION</scope>
    <source>
        <strain evidence="1">cv. Jemalong A17</strain>
    </source>
</reference>
<dbReference type="Pfam" id="PF03746">
    <property type="entry name" value="LamB_YcsF"/>
    <property type="match status" value="1"/>
</dbReference>
<proteinExistence type="predicted"/>
<dbReference type="InterPro" id="IPR005501">
    <property type="entry name" value="LamB/YcsF/PxpA-like"/>
</dbReference>
<dbReference type="PANTHER" id="PTHR30292:SF0">
    <property type="entry name" value="5-OXOPROLINASE SUBUNIT A"/>
    <property type="match status" value="1"/>
</dbReference>
<evidence type="ECO:0000313" key="1">
    <source>
        <dbReference type="EnsemblPlants" id="KEH15280"/>
    </source>
</evidence>
<dbReference type="EnsemblPlants" id="KEH15280">
    <property type="protein sequence ID" value="KEH15280"/>
    <property type="gene ID" value="MTR_1523s0010"/>
</dbReference>
<reference evidence="1" key="2">
    <citation type="journal article" date="2014" name="BMC Genomics">
        <title>An improved genome release (version Mt4.0) for the model legume Medicago truncatula.</title>
        <authorList>
            <person name="Tang H."/>
            <person name="Krishnakumar V."/>
            <person name="Bidwell S."/>
            <person name="Rosen B."/>
            <person name="Chan A."/>
            <person name="Zhou S."/>
            <person name="Gentzbittel L."/>
            <person name="Childs K.L."/>
            <person name="Yandell M."/>
            <person name="Gundlach H."/>
            <person name="Mayer K.F."/>
            <person name="Schwartz D.C."/>
            <person name="Town C.D."/>
        </authorList>
    </citation>
    <scope>GENOME REANNOTATION</scope>
    <source>
        <strain evidence="1">cv. Jemalong A17</strain>
    </source>
</reference>